<dbReference type="RefSeq" id="WP_061994815.1">
    <property type="nucleotide sequence ID" value="NZ_JAAGPU010000001.1"/>
</dbReference>
<feature type="domain" description="Tyr recombinase" evidence="12">
    <location>
        <begin position="104"/>
        <end position="286"/>
    </location>
</feature>
<evidence type="ECO:0000256" key="8">
    <source>
        <dbReference type="ARBA" id="ARBA00023125"/>
    </source>
</evidence>
<evidence type="ECO:0000256" key="11">
    <source>
        <dbReference type="PROSITE-ProRule" id="PRU01248"/>
    </source>
</evidence>
<dbReference type="SUPFAM" id="SSF56349">
    <property type="entry name" value="DNA breaking-rejoining enzymes"/>
    <property type="match status" value="1"/>
</dbReference>
<evidence type="ECO:0000256" key="6">
    <source>
        <dbReference type="ARBA" id="ARBA00022829"/>
    </source>
</evidence>
<evidence type="ECO:0000259" key="12">
    <source>
        <dbReference type="PROSITE" id="PS51898"/>
    </source>
</evidence>
<dbReference type="PROSITE" id="PS51900">
    <property type="entry name" value="CB"/>
    <property type="match status" value="1"/>
</dbReference>
<evidence type="ECO:0000256" key="5">
    <source>
        <dbReference type="ARBA" id="ARBA00022618"/>
    </source>
</evidence>
<keyword evidence="4" id="KW-0963">Cytoplasm</keyword>
<dbReference type="GO" id="GO:0007059">
    <property type="term" value="P:chromosome segregation"/>
    <property type="evidence" value="ECO:0007669"/>
    <property type="project" value="UniProtKB-KW"/>
</dbReference>
<dbReference type="PROSITE" id="PS51898">
    <property type="entry name" value="TYR_RECOMBINASE"/>
    <property type="match status" value="1"/>
</dbReference>
<dbReference type="Pfam" id="PF02899">
    <property type="entry name" value="Phage_int_SAM_1"/>
    <property type="match status" value="1"/>
</dbReference>
<evidence type="ECO:0000313" key="15">
    <source>
        <dbReference type="Proteomes" id="UP000481872"/>
    </source>
</evidence>
<dbReference type="InterPro" id="IPR011010">
    <property type="entry name" value="DNA_brk_join_enz"/>
</dbReference>
<evidence type="ECO:0000256" key="7">
    <source>
        <dbReference type="ARBA" id="ARBA00022908"/>
    </source>
</evidence>
<comment type="similarity">
    <text evidence="3">Belongs to the 'phage' integrase family.</text>
</comment>
<keyword evidence="10" id="KW-0131">Cell cycle</keyword>
<feature type="domain" description="Core-binding (CB)" evidence="13">
    <location>
        <begin position="1"/>
        <end position="83"/>
    </location>
</feature>
<dbReference type="PANTHER" id="PTHR30349">
    <property type="entry name" value="PHAGE INTEGRASE-RELATED"/>
    <property type="match status" value="1"/>
</dbReference>
<name>A0A6M0H098_9CLOT</name>
<evidence type="ECO:0000259" key="13">
    <source>
        <dbReference type="PROSITE" id="PS51900"/>
    </source>
</evidence>
<keyword evidence="8 11" id="KW-0238">DNA-binding</keyword>
<dbReference type="GO" id="GO:0003677">
    <property type="term" value="F:DNA binding"/>
    <property type="evidence" value="ECO:0007669"/>
    <property type="project" value="UniProtKB-UniRule"/>
</dbReference>
<dbReference type="InterPro" id="IPR010998">
    <property type="entry name" value="Integrase_recombinase_N"/>
</dbReference>
<dbReference type="EMBL" id="JAAGPU010000001">
    <property type="protein sequence ID" value="NEU03598.1"/>
    <property type="molecule type" value="Genomic_DNA"/>
</dbReference>
<evidence type="ECO:0000256" key="3">
    <source>
        <dbReference type="ARBA" id="ARBA00008857"/>
    </source>
</evidence>
<dbReference type="InterPro" id="IPR002104">
    <property type="entry name" value="Integrase_catalytic"/>
</dbReference>
<dbReference type="GO" id="GO:0006310">
    <property type="term" value="P:DNA recombination"/>
    <property type="evidence" value="ECO:0007669"/>
    <property type="project" value="UniProtKB-KW"/>
</dbReference>
<evidence type="ECO:0000256" key="1">
    <source>
        <dbReference type="ARBA" id="ARBA00003283"/>
    </source>
</evidence>
<dbReference type="NCBIfam" id="NF001399">
    <property type="entry name" value="PRK00283.1"/>
    <property type="match status" value="1"/>
</dbReference>
<dbReference type="InterPro" id="IPR013762">
    <property type="entry name" value="Integrase-like_cat_sf"/>
</dbReference>
<gene>
    <name evidence="14" type="primary">xerD</name>
    <name evidence="14" type="ORF">G3M99_01750</name>
</gene>
<dbReference type="InterPro" id="IPR044068">
    <property type="entry name" value="CB"/>
</dbReference>
<reference evidence="14 15" key="1">
    <citation type="submission" date="2020-02" db="EMBL/GenBank/DDBJ databases">
        <title>Genome assembly of a novel Clostridium senegalense strain.</title>
        <authorList>
            <person name="Gupta T.B."/>
            <person name="Jauregui R."/>
            <person name="Maclean P."/>
            <person name="Nawarathana A."/>
            <person name="Brightwell G."/>
        </authorList>
    </citation>
    <scope>NUCLEOTIDE SEQUENCE [LARGE SCALE GENOMIC DNA]</scope>
    <source>
        <strain evidence="14 15">AGRFS4</strain>
    </source>
</reference>
<protein>
    <submittedName>
        <fullName evidence="14">Site-specific tyrosine recombinase XerD</fullName>
    </submittedName>
</protein>
<sequence>MEKLLKKYIQNLHSKNLSQNTIEAYTRDISNFIKFLKSREENLNSIHTDTIMIYAEKLQREGKANTSVIRNIISIRNFYKYLIINKFVEEDPTLAYDIPKKVKEIPKILTVEEVDSFLEQPDTTTDKGIRDKAMLEIMYATGMKVSEILNLTVFDKNLEMEYIKVKRKNGNERIIPLGRAAVKALKEYLKVRDNFNIDHLETLFLNTKGTKMTRQGFWKIIKIYAKEANINKYINANTLRHSFAVHLIQNGADIKSVQELLGHSSIGATQIYTFISQKNKIEEIYKKAHPRA</sequence>
<dbReference type="InterPro" id="IPR050090">
    <property type="entry name" value="Tyrosine_recombinase_XerCD"/>
</dbReference>
<dbReference type="AlphaFoldDB" id="A0A6M0H098"/>
<dbReference type="PANTHER" id="PTHR30349:SF81">
    <property type="entry name" value="TYROSINE RECOMBINASE XERC"/>
    <property type="match status" value="1"/>
</dbReference>
<dbReference type="GO" id="GO:0009009">
    <property type="term" value="F:site-specific recombinase activity"/>
    <property type="evidence" value="ECO:0007669"/>
    <property type="project" value="InterPro"/>
</dbReference>
<dbReference type="GO" id="GO:0005737">
    <property type="term" value="C:cytoplasm"/>
    <property type="evidence" value="ECO:0007669"/>
    <property type="project" value="UniProtKB-SubCell"/>
</dbReference>
<dbReference type="CDD" id="cd00798">
    <property type="entry name" value="INT_XerDC_C"/>
    <property type="match status" value="1"/>
</dbReference>
<dbReference type="InterPro" id="IPR004107">
    <property type="entry name" value="Integrase_SAM-like_N"/>
</dbReference>
<dbReference type="GO" id="GO:0051301">
    <property type="term" value="P:cell division"/>
    <property type="evidence" value="ECO:0007669"/>
    <property type="project" value="UniProtKB-KW"/>
</dbReference>
<evidence type="ECO:0000313" key="14">
    <source>
        <dbReference type="EMBL" id="NEU03598.1"/>
    </source>
</evidence>
<comment type="subcellular location">
    <subcellularLocation>
        <location evidence="2">Cytoplasm</location>
    </subcellularLocation>
</comment>
<accession>A0A6M0H098</accession>
<evidence type="ECO:0000256" key="2">
    <source>
        <dbReference type="ARBA" id="ARBA00004496"/>
    </source>
</evidence>
<dbReference type="NCBIfam" id="TIGR02225">
    <property type="entry name" value="recomb_XerD"/>
    <property type="match status" value="1"/>
</dbReference>
<comment type="caution">
    <text evidence="14">The sequence shown here is derived from an EMBL/GenBank/DDBJ whole genome shotgun (WGS) entry which is preliminary data.</text>
</comment>
<comment type="function">
    <text evidence="1">Site-specific tyrosine recombinase, which acts by catalyzing the cutting and rejoining of the recombining DNA molecules.</text>
</comment>
<organism evidence="14 15">
    <name type="scientific">Clostridium senegalense</name>
    <dbReference type="NCBI Taxonomy" id="1465809"/>
    <lineage>
        <taxon>Bacteria</taxon>
        <taxon>Bacillati</taxon>
        <taxon>Bacillota</taxon>
        <taxon>Clostridia</taxon>
        <taxon>Eubacteriales</taxon>
        <taxon>Clostridiaceae</taxon>
        <taxon>Clostridium</taxon>
    </lineage>
</organism>
<keyword evidence="6" id="KW-0159">Chromosome partition</keyword>
<dbReference type="InterPro" id="IPR011932">
    <property type="entry name" value="Recomb_XerD"/>
</dbReference>
<dbReference type="Proteomes" id="UP000481872">
    <property type="component" value="Unassembled WGS sequence"/>
</dbReference>
<evidence type="ECO:0000256" key="4">
    <source>
        <dbReference type="ARBA" id="ARBA00022490"/>
    </source>
</evidence>
<proteinExistence type="inferred from homology"/>
<dbReference type="Gene3D" id="1.10.150.130">
    <property type="match status" value="1"/>
</dbReference>
<keyword evidence="15" id="KW-1185">Reference proteome</keyword>
<keyword evidence="9" id="KW-0233">DNA recombination</keyword>
<keyword evidence="7" id="KW-0229">DNA integration</keyword>
<evidence type="ECO:0000256" key="10">
    <source>
        <dbReference type="ARBA" id="ARBA00023306"/>
    </source>
</evidence>
<evidence type="ECO:0000256" key="9">
    <source>
        <dbReference type="ARBA" id="ARBA00023172"/>
    </source>
</evidence>
<keyword evidence="5" id="KW-0132">Cell division</keyword>
<dbReference type="Pfam" id="PF00589">
    <property type="entry name" value="Phage_integrase"/>
    <property type="match status" value="1"/>
</dbReference>
<dbReference type="Gene3D" id="1.10.443.10">
    <property type="entry name" value="Intergrase catalytic core"/>
    <property type="match status" value="1"/>
</dbReference>